<dbReference type="AlphaFoldDB" id="A0AAE3EAZ9"/>
<evidence type="ECO:0000259" key="1">
    <source>
        <dbReference type="SMART" id="SM00849"/>
    </source>
</evidence>
<dbReference type="Proteomes" id="UP001198182">
    <property type="component" value="Unassembled WGS sequence"/>
</dbReference>
<name>A0AAE3EAZ9_9FIRM</name>
<dbReference type="InterPro" id="IPR036866">
    <property type="entry name" value="RibonucZ/Hydroxyglut_hydro"/>
</dbReference>
<dbReference type="GO" id="GO:0004521">
    <property type="term" value="F:RNA endonuclease activity"/>
    <property type="evidence" value="ECO:0007669"/>
    <property type="project" value="TreeGrafter"/>
</dbReference>
<comment type="caution">
    <text evidence="2">The sequence shown here is derived from an EMBL/GenBank/DDBJ whole genome shotgun (WGS) entry which is preliminary data.</text>
</comment>
<proteinExistence type="predicted"/>
<dbReference type="Pfam" id="PF16661">
    <property type="entry name" value="Lactamase_B_6"/>
    <property type="match status" value="1"/>
</dbReference>
<accession>A0AAE3EAZ9</accession>
<protein>
    <submittedName>
        <fullName evidence="2">Nucleotide exchange factor GrpE</fullName>
    </submittedName>
</protein>
<evidence type="ECO:0000313" key="3">
    <source>
        <dbReference type="Proteomes" id="UP001198182"/>
    </source>
</evidence>
<dbReference type="SUPFAM" id="SSF56281">
    <property type="entry name" value="Metallo-hydrolase/oxidoreductase"/>
    <property type="match status" value="1"/>
</dbReference>
<dbReference type="GO" id="GO:0016180">
    <property type="term" value="P:snRNA processing"/>
    <property type="evidence" value="ECO:0007669"/>
    <property type="project" value="TreeGrafter"/>
</dbReference>
<dbReference type="SMART" id="SM00849">
    <property type="entry name" value="Lactamase_B"/>
    <property type="match status" value="1"/>
</dbReference>
<reference evidence="2" key="1">
    <citation type="submission" date="2021-10" db="EMBL/GenBank/DDBJ databases">
        <title>Anaerobic single-cell dispensing facilitates the cultivation of human gut bacteria.</title>
        <authorList>
            <person name="Afrizal A."/>
        </authorList>
    </citation>
    <scope>NUCLEOTIDE SEQUENCE</scope>
    <source>
        <strain evidence="2">CLA-AA-H215</strain>
    </source>
</reference>
<feature type="domain" description="Metallo-beta-lactamase" evidence="1">
    <location>
        <begin position="24"/>
        <end position="233"/>
    </location>
</feature>
<keyword evidence="3" id="KW-1185">Reference proteome</keyword>
<organism evidence="2 3">
    <name type="scientific">Hominifimenecus microfluidus</name>
    <dbReference type="NCBI Taxonomy" id="2885348"/>
    <lineage>
        <taxon>Bacteria</taxon>
        <taxon>Bacillati</taxon>
        <taxon>Bacillota</taxon>
        <taxon>Clostridia</taxon>
        <taxon>Lachnospirales</taxon>
        <taxon>Lachnospiraceae</taxon>
        <taxon>Hominifimenecus</taxon>
    </lineage>
</organism>
<dbReference type="Gene3D" id="3.60.15.10">
    <property type="entry name" value="Ribonuclease Z/Hydroxyacylglutathione hydrolase-like"/>
    <property type="match status" value="1"/>
</dbReference>
<sequence>MPNEESEYSMNDYFIPLGGADEIGASSYFLSVDGINILLDCGARLKENELFPDYERILQEIDYSEIDFILISHAHFDHIGSLASIAARAENAEIITTQDTKTLISMQLLDLGRVSNHKESERIVNERLRQTQLIISRIHTQPVMRPIERKDCRITFMPAGHMPGAVMIYIESRHHSVLYSGDFSIHSMFGVNGMRLLTGIAPDTLLLNAPNTYMAPEAWTEQIENPEKFSGEHNNYAWLVSFLTGRLQKKQNIYLYSRSIPRHLDLFYFLRSAFPEVPVVLEPKSRSVADKLSDMGYFVYGTSFRETPSGLEDGYIVVGQNSTRENCVPVSFDCYSLHATPVETLHLVQRICPHNVFLLHVKPDNMQKSLVDVLGETNPDITARQAVNGTKYYIRRKKTMKHIDIFQRIMDNELARAREEIERKHGASAQFLAERTAICGSILYPNMHPRDAYQNVKDLFLKKETISYSDYITALGNVNLDTVDRRLYLLHRVEQGIAWLKQALDGDTNGIEKFADFTENLSPREANTHRLIFIGKCAVIFAICIDPDLKNEKYLPICIAFGAPYCNRLLRNLRNCLMKEYGIRRKRSAQDVLSKTKEMLDEASKVTEAAESSSKSEIEKLQFENNNYKSSLEAAQSMFDELWETLDENAEEAKRTAILSFYSMMNSEKYGNLLDSVEFVEKTLAELKAQKFKTPAQLKSLTIVFRQLARFIKDCGIKPIDTTGREFTACADDLDGYEYIGNSYANEEERTVIVEHPGWKFENMVISKPVVREKEEEEGV</sequence>
<dbReference type="InterPro" id="IPR050698">
    <property type="entry name" value="MBL"/>
</dbReference>
<evidence type="ECO:0000313" key="2">
    <source>
        <dbReference type="EMBL" id="MCC2231524.1"/>
    </source>
</evidence>
<dbReference type="PANTHER" id="PTHR11203">
    <property type="entry name" value="CLEAVAGE AND POLYADENYLATION SPECIFICITY FACTOR FAMILY MEMBER"/>
    <property type="match status" value="1"/>
</dbReference>
<gene>
    <name evidence="2" type="primary">grpE</name>
    <name evidence="2" type="ORF">LKD81_11020</name>
</gene>
<dbReference type="InterPro" id="IPR001279">
    <property type="entry name" value="Metallo-B-lactamas"/>
</dbReference>
<dbReference type="EMBL" id="JAJEQR010000031">
    <property type="protein sequence ID" value="MCC2231524.1"/>
    <property type="molecule type" value="Genomic_DNA"/>
</dbReference>
<dbReference type="PANTHER" id="PTHR11203:SF37">
    <property type="entry name" value="INTEGRATOR COMPLEX SUBUNIT 11"/>
    <property type="match status" value="1"/>
</dbReference>